<protein>
    <submittedName>
        <fullName evidence="1">Uncharacterized protein</fullName>
    </submittedName>
</protein>
<reference evidence="1 2" key="1">
    <citation type="submission" date="2015-09" db="EMBL/GenBank/DDBJ databases">
        <title>Trachymyrmex cornetzi WGS genome.</title>
        <authorList>
            <person name="Nygaard S."/>
            <person name="Hu H."/>
            <person name="Boomsma J."/>
            <person name="Zhang G."/>
        </authorList>
    </citation>
    <scope>NUCLEOTIDE SEQUENCE [LARGE SCALE GENOMIC DNA]</scope>
    <source>
        <strain evidence="1">Tcor2-1</strain>
        <tissue evidence="1">Whole body</tissue>
    </source>
</reference>
<organism evidence="1 2">
    <name type="scientific">Trachymyrmex cornetzi</name>
    <dbReference type="NCBI Taxonomy" id="471704"/>
    <lineage>
        <taxon>Eukaryota</taxon>
        <taxon>Metazoa</taxon>
        <taxon>Ecdysozoa</taxon>
        <taxon>Arthropoda</taxon>
        <taxon>Hexapoda</taxon>
        <taxon>Insecta</taxon>
        <taxon>Pterygota</taxon>
        <taxon>Neoptera</taxon>
        <taxon>Endopterygota</taxon>
        <taxon>Hymenoptera</taxon>
        <taxon>Apocrita</taxon>
        <taxon>Aculeata</taxon>
        <taxon>Formicoidea</taxon>
        <taxon>Formicidae</taxon>
        <taxon>Myrmicinae</taxon>
        <taxon>Trachymyrmex</taxon>
    </lineage>
</organism>
<dbReference type="STRING" id="471704.A0A151IS65"/>
<evidence type="ECO:0000313" key="2">
    <source>
        <dbReference type="Proteomes" id="UP000078492"/>
    </source>
</evidence>
<accession>A0A151IS65</accession>
<gene>
    <name evidence="1" type="ORF">ALC57_18303</name>
</gene>
<evidence type="ECO:0000313" key="1">
    <source>
        <dbReference type="EMBL" id="KYN09578.1"/>
    </source>
</evidence>
<dbReference type="EMBL" id="KQ981089">
    <property type="protein sequence ID" value="KYN09578.1"/>
    <property type="molecule type" value="Genomic_DNA"/>
</dbReference>
<name>A0A151IS65_9HYME</name>
<proteinExistence type="predicted"/>
<dbReference type="AlphaFoldDB" id="A0A151IS65"/>
<dbReference type="Proteomes" id="UP000078492">
    <property type="component" value="Unassembled WGS sequence"/>
</dbReference>
<keyword evidence="2" id="KW-1185">Reference proteome</keyword>
<sequence length="201" mass="23927">MIDILNITGEPIFDDRIVKIILLLYDHWGDSQMVLDACYQFIFTTAFIARVLHNIWNQNRLQQLCIAIDKHWDIFTSDVEVRIMKHYAMLSRRFTIVFSNCFEISMEQVLTSLAQTKQQLAQAQQFILRFSYPNRRNKLNFYYPKRKVLFNVLNLYQLNCTADPSAKFSLFYNLSTRLGKFVHDPTRCKTFSLWYECHVAQ</sequence>